<dbReference type="SUPFAM" id="SSF48371">
    <property type="entry name" value="ARM repeat"/>
    <property type="match status" value="1"/>
</dbReference>
<dbReference type="GO" id="GO:0005737">
    <property type="term" value="C:cytoplasm"/>
    <property type="evidence" value="ECO:0007669"/>
    <property type="project" value="TreeGrafter"/>
</dbReference>
<dbReference type="PANTHER" id="PTHR12425">
    <property type="entry name" value="SYNEMBRYN"/>
    <property type="match status" value="1"/>
</dbReference>
<dbReference type="GO" id="GO:0001965">
    <property type="term" value="F:G-protein alpha-subunit binding"/>
    <property type="evidence" value="ECO:0007669"/>
    <property type="project" value="TreeGrafter"/>
</dbReference>
<accession>A0A8H7PZL4</accession>
<keyword evidence="5" id="KW-1185">Reference proteome</keyword>
<dbReference type="InterPro" id="IPR019318">
    <property type="entry name" value="Gua_nucleotide_exch_fac_Ric8"/>
</dbReference>
<sequence>MTMLLNDYKSKRSQKEELSSLLATAIGGNSIEGLDLNTKQKLVEAILVDLRSEDISKIWDDKVRSQVLELLKLLGRSPSGCDPLYSLEGMKTLVTAANLASGQYTESLSSVEALKCIANSLLLVSATKDYFSESNGLPACTGILFKSDVSGMSRFLAVRILFFVTVDRPSIVTSLVDTYDVASGLAQTLKLAVGEMQNKQFTTPSPVSPQMIITEALKLFFNLALVETSKVDEDNSEEFFQKKFANKFEQSISCILTLIRDYPLSPTNTLSSPLLNAIHALLHVPYTSDWDQDVVAKLTEALTLAVPELVGDGPEENVDQLRERKADDTIAPLLLVLRRAAAHDKSSRDYLAKELLPRESDRIQPVNKGDHISARLVRLMTSTALPHTKDSLCDLFYVLCDEDATTLSQKVGYGNAIGFLMNRNIPLHPPPAAPSDSSSQREVNPITGQFLDEEDHGPSFADMTDEEKEREAERLFVLFERLKKTGVVDVENPIAKAMRENHGRVTEIESDEDDEN</sequence>
<evidence type="ECO:0000313" key="4">
    <source>
        <dbReference type="EMBL" id="KAG2183056.1"/>
    </source>
</evidence>
<dbReference type="Proteomes" id="UP000612746">
    <property type="component" value="Unassembled WGS sequence"/>
</dbReference>
<gene>
    <name evidence="4" type="ORF">INT44_006037</name>
</gene>
<evidence type="ECO:0000256" key="3">
    <source>
        <dbReference type="ARBA" id="ARBA00023186"/>
    </source>
</evidence>
<keyword evidence="2" id="KW-0344">Guanine-nucleotide releasing factor</keyword>
<dbReference type="PANTHER" id="PTHR12425:SF5">
    <property type="entry name" value="SYNEMBRYN"/>
    <property type="match status" value="1"/>
</dbReference>
<dbReference type="InterPro" id="IPR016024">
    <property type="entry name" value="ARM-type_fold"/>
</dbReference>
<evidence type="ECO:0008006" key="6">
    <source>
        <dbReference type="Google" id="ProtNLM"/>
    </source>
</evidence>
<dbReference type="EMBL" id="JAEPRA010000007">
    <property type="protein sequence ID" value="KAG2183056.1"/>
    <property type="molecule type" value="Genomic_DNA"/>
</dbReference>
<comment type="caution">
    <text evidence="4">The sequence shown here is derived from an EMBL/GenBank/DDBJ whole genome shotgun (WGS) entry which is preliminary data.</text>
</comment>
<dbReference type="Pfam" id="PF10165">
    <property type="entry name" value="Ric8"/>
    <property type="match status" value="1"/>
</dbReference>
<name>A0A8H7PZL4_9FUNG</name>
<evidence type="ECO:0000313" key="5">
    <source>
        <dbReference type="Proteomes" id="UP000612746"/>
    </source>
</evidence>
<dbReference type="GO" id="GO:0007186">
    <property type="term" value="P:G protein-coupled receptor signaling pathway"/>
    <property type="evidence" value="ECO:0007669"/>
    <property type="project" value="TreeGrafter"/>
</dbReference>
<organism evidence="4 5">
    <name type="scientific">Umbelopsis vinacea</name>
    <dbReference type="NCBI Taxonomy" id="44442"/>
    <lineage>
        <taxon>Eukaryota</taxon>
        <taxon>Fungi</taxon>
        <taxon>Fungi incertae sedis</taxon>
        <taxon>Mucoromycota</taxon>
        <taxon>Mucoromycotina</taxon>
        <taxon>Umbelopsidomycetes</taxon>
        <taxon>Umbelopsidales</taxon>
        <taxon>Umbelopsidaceae</taxon>
        <taxon>Umbelopsis</taxon>
    </lineage>
</organism>
<dbReference type="GO" id="GO:0005085">
    <property type="term" value="F:guanyl-nucleotide exchange factor activity"/>
    <property type="evidence" value="ECO:0007669"/>
    <property type="project" value="UniProtKB-KW"/>
</dbReference>
<comment type="similarity">
    <text evidence="1">Belongs to the synembryn family.</text>
</comment>
<protein>
    <recommendedName>
        <fullName evidence="6">Guanine nucleotide exchange factor</fullName>
    </recommendedName>
</protein>
<evidence type="ECO:0000256" key="2">
    <source>
        <dbReference type="ARBA" id="ARBA00022658"/>
    </source>
</evidence>
<reference evidence="4" key="1">
    <citation type="submission" date="2020-12" db="EMBL/GenBank/DDBJ databases">
        <title>Metabolic potential, ecology and presence of endohyphal bacteria is reflected in genomic diversity of Mucoromycotina.</title>
        <authorList>
            <person name="Muszewska A."/>
            <person name="Okrasinska A."/>
            <person name="Steczkiewicz K."/>
            <person name="Drgas O."/>
            <person name="Orlowska M."/>
            <person name="Perlinska-Lenart U."/>
            <person name="Aleksandrzak-Piekarczyk T."/>
            <person name="Szatraj K."/>
            <person name="Zielenkiewicz U."/>
            <person name="Pilsyk S."/>
            <person name="Malc E."/>
            <person name="Mieczkowski P."/>
            <person name="Kruszewska J.S."/>
            <person name="Biernat P."/>
            <person name="Pawlowska J."/>
        </authorList>
    </citation>
    <scope>NUCLEOTIDE SEQUENCE</scope>
    <source>
        <strain evidence="4">WA0000051536</strain>
    </source>
</reference>
<proteinExistence type="inferred from homology"/>
<dbReference type="OrthoDB" id="5585685at2759"/>
<evidence type="ECO:0000256" key="1">
    <source>
        <dbReference type="ARBA" id="ARBA00009049"/>
    </source>
</evidence>
<dbReference type="AlphaFoldDB" id="A0A8H7PZL4"/>
<keyword evidence="3" id="KW-0143">Chaperone</keyword>